<dbReference type="Proteomes" id="UP000499080">
    <property type="component" value="Unassembled WGS sequence"/>
</dbReference>
<dbReference type="OrthoDB" id="6461148at2759"/>
<comment type="caution">
    <text evidence="1">The sequence shown here is derived from an EMBL/GenBank/DDBJ whole genome shotgun (WGS) entry which is preliminary data.</text>
</comment>
<protein>
    <submittedName>
        <fullName evidence="1">Uncharacterized protein</fullName>
    </submittedName>
</protein>
<sequence>MSAEDVPSPSTYRDHLLSHSLVRDLFRHNLVGAVGRIKDDPADLNRYQSALQRMYAERTTALYERR</sequence>
<organism evidence="1 2">
    <name type="scientific">Araneus ventricosus</name>
    <name type="common">Orbweaver spider</name>
    <name type="synonym">Epeira ventricosa</name>
    <dbReference type="NCBI Taxonomy" id="182803"/>
    <lineage>
        <taxon>Eukaryota</taxon>
        <taxon>Metazoa</taxon>
        <taxon>Ecdysozoa</taxon>
        <taxon>Arthropoda</taxon>
        <taxon>Chelicerata</taxon>
        <taxon>Arachnida</taxon>
        <taxon>Araneae</taxon>
        <taxon>Araneomorphae</taxon>
        <taxon>Entelegynae</taxon>
        <taxon>Araneoidea</taxon>
        <taxon>Araneidae</taxon>
        <taxon>Araneus</taxon>
    </lineage>
</organism>
<dbReference type="AlphaFoldDB" id="A0A4Y2CFG4"/>
<reference evidence="1 2" key="1">
    <citation type="journal article" date="2019" name="Sci. Rep.">
        <title>Orb-weaving spider Araneus ventricosus genome elucidates the spidroin gene catalogue.</title>
        <authorList>
            <person name="Kono N."/>
            <person name="Nakamura H."/>
            <person name="Ohtoshi R."/>
            <person name="Moran D.A.P."/>
            <person name="Shinohara A."/>
            <person name="Yoshida Y."/>
            <person name="Fujiwara M."/>
            <person name="Mori M."/>
            <person name="Tomita M."/>
            <person name="Arakawa K."/>
        </authorList>
    </citation>
    <scope>NUCLEOTIDE SEQUENCE [LARGE SCALE GENOMIC DNA]</scope>
</reference>
<keyword evidence="2" id="KW-1185">Reference proteome</keyword>
<dbReference type="EMBL" id="BGPR01086192">
    <property type="protein sequence ID" value="GBM02487.1"/>
    <property type="molecule type" value="Genomic_DNA"/>
</dbReference>
<gene>
    <name evidence="1" type="ORF">AVEN_26866_1</name>
</gene>
<evidence type="ECO:0000313" key="1">
    <source>
        <dbReference type="EMBL" id="GBM02487.1"/>
    </source>
</evidence>
<feature type="non-terminal residue" evidence="1">
    <location>
        <position position="66"/>
    </location>
</feature>
<proteinExistence type="predicted"/>
<name>A0A4Y2CFG4_ARAVE</name>
<accession>A0A4Y2CFG4</accession>
<evidence type="ECO:0000313" key="2">
    <source>
        <dbReference type="Proteomes" id="UP000499080"/>
    </source>
</evidence>